<accession>A0ABR0Q8S8</accession>
<proteinExistence type="predicted"/>
<comment type="caution">
    <text evidence="1">The sequence shown here is derived from an EMBL/GenBank/DDBJ whole genome shotgun (WGS) entry which is preliminary data.</text>
</comment>
<protein>
    <submittedName>
        <fullName evidence="1">Uncharacterized protein</fullName>
    </submittedName>
</protein>
<evidence type="ECO:0000313" key="1">
    <source>
        <dbReference type="EMBL" id="KAK5835621.1"/>
    </source>
</evidence>
<keyword evidence="2" id="KW-1185">Reference proteome</keyword>
<dbReference type="EMBL" id="JARKNE010000004">
    <property type="protein sequence ID" value="KAK5835621.1"/>
    <property type="molecule type" value="Genomic_DNA"/>
</dbReference>
<gene>
    <name evidence="1" type="ORF">PVK06_011315</name>
</gene>
<sequence>MNDFGSLTGNCLKDNDGSNEDCNTQKVRFKEVDGNLIENMVVDVASVSGASWKINCLGGSSGSLVSSMNRVWLLMEIWILKRVIS</sequence>
<reference evidence="1 2" key="1">
    <citation type="submission" date="2023-03" db="EMBL/GenBank/DDBJ databases">
        <title>WGS of Gossypium arboreum.</title>
        <authorList>
            <person name="Yu D."/>
        </authorList>
    </citation>
    <scope>NUCLEOTIDE SEQUENCE [LARGE SCALE GENOMIC DNA]</scope>
    <source>
        <tissue evidence="1">Leaf</tissue>
    </source>
</reference>
<evidence type="ECO:0000313" key="2">
    <source>
        <dbReference type="Proteomes" id="UP001358586"/>
    </source>
</evidence>
<name>A0ABR0Q8S8_GOSAR</name>
<dbReference type="Proteomes" id="UP001358586">
    <property type="component" value="Chromosome 4"/>
</dbReference>
<organism evidence="1 2">
    <name type="scientific">Gossypium arboreum</name>
    <name type="common">Tree cotton</name>
    <name type="synonym">Gossypium nanking</name>
    <dbReference type="NCBI Taxonomy" id="29729"/>
    <lineage>
        <taxon>Eukaryota</taxon>
        <taxon>Viridiplantae</taxon>
        <taxon>Streptophyta</taxon>
        <taxon>Embryophyta</taxon>
        <taxon>Tracheophyta</taxon>
        <taxon>Spermatophyta</taxon>
        <taxon>Magnoliopsida</taxon>
        <taxon>eudicotyledons</taxon>
        <taxon>Gunneridae</taxon>
        <taxon>Pentapetalae</taxon>
        <taxon>rosids</taxon>
        <taxon>malvids</taxon>
        <taxon>Malvales</taxon>
        <taxon>Malvaceae</taxon>
        <taxon>Malvoideae</taxon>
        <taxon>Gossypium</taxon>
    </lineage>
</organism>